<evidence type="ECO:0000256" key="2">
    <source>
        <dbReference type="ARBA" id="ARBA00022448"/>
    </source>
</evidence>
<keyword evidence="5 9" id="KW-0653">Protein transport</keyword>
<accession>A0A5C5VEU0</accession>
<evidence type="ECO:0000256" key="9">
    <source>
        <dbReference type="HAMAP-Rule" id="MF_00236"/>
    </source>
</evidence>
<evidence type="ECO:0000256" key="4">
    <source>
        <dbReference type="ARBA" id="ARBA00022692"/>
    </source>
</evidence>
<evidence type="ECO:0000256" key="7">
    <source>
        <dbReference type="ARBA" id="ARBA00023010"/>
    </source>
</evidence>
<evidence type="ECO:0000256" key="6">
    <source>
        <dbReference type="ARBA" id="ARBA00022989"/>
    </source>
</evidence>
<evidence type="ECO:0000256" key="5">
    <source>
        <dbReference type="ARBA" id="ARBA00022927"/>
    </source>
</evidence>
<comment type="subunit">
    <text evidence="9">Forms a complex with TatC.</text>
</comment>
<evidence type="ECO:0000256" key="10">
    <source>
        <dbReference type="SAM" id="MobiDB-lite"/>
    </source>
</evidence>
<keyword evidence="3 9" id="KW-1003">Cell membrane</keyword>
<dbReference type="InterPro" id="IPR006312">
    <property type="entry name" value="TatA/E"/>
</dbReference>
<dbReference type="GO" id="GO:0033281">
    <property type="term" value="C:TAT protein transport complex"/>
    <property type="evidence" value="ECO:0007669"/>
    <property type="project" value="UniProtKB-UniRule"/>
</dbReference>
<dbReference type="HAMAP" id="MF_00236">
    <property type="entry name" value="TatA_E"/>
    <property type="match status" value="1"/>
</dbReference>
<evidence type="ECO:0000313" key="12">
    <source>
        <dbReference type="Proteomes" id="UP000316714"/>
    </source>
</evidence>
<dbReference type="Pfam" id="PF02416">
    <property type="entry name" value="TatA_B_E"/>
    <property type="match status" value="1"/>
</dbReference>
<feature type="transmembrane region" description="Helical" evidence="9">
    <location>
        <begin position="6"/>
        <end position="31"/>
    </location>
</feature>
<keyword evidence="7 9" id="KW-0811">Translocation</keyword>
<dbReference type="Gene3D" id="1.20.5.3310">
    <property type="match status" value="1"/>
</dbReference>
<dbReference type="EMBL" id="SIHJ01000001">
    <property type="protein sequence ID" value="TWT36225.1"/>
    <property type="molecule type" value="Genomic_DNA"/>
</dbReference>
<evidence type="ECO:0000256" key="1">
    <source>
        <dbReference type="ARBA" id="ARBA00004162"/>
    </source>
</evidence>
<comment type="function">
    <text evidence="9">Part of the twin-arginine translocation (Tat) system that transports large folded proteins containing a characteristic twin-arginine motif in their signal peptide across membranes. TatA could form the protein-conducting channel of the Tat system.</text>
</comment>
<comment type="similarity">
    <text evidence="9">Belongs to the TatA/E family.</text>
</comment>
<keyword evidence="2 9" id="KW-0813">Transport</keyword>
<evidence type="ECO:0000256" key="8">
    <source>
        <dbReference type="ARBA" id="ARBA00023136"/>
    </source>
</evidence>
<evidence type="ECO:0000313" key="11">
    <source>
        <dbReference type="EMBL" id="TWT36225.1"/>
    </source>
</evidence>
<comment type="subcellular location">
    <subcellularLocation>
        <location evidence="1 9">Cell membrane</location>
        <topology evidence="1 9">Single-pass membrane protein</topology>
    </subcellularLocation>
</comment>
<dbReference type="GO" id="GO:0043953">
    <property type="term" value="P:protein transport by the Tat complex"/>
    <property type="evidence" value="ECO:0007669"/>
    <property type="project" value="UniProtKB-UniRule"/>
</dbReference>
<dbReference type="AlphaFoldDB" id="A0A5C5VEU0"/>
<comment type="caution">
    <text evidence="11">The sequence shown here is derived from an EMBL/GenBank/DDBJ whole genome shotgun (WGS) entry which is preliminary data.</text>
</comment>
<keyword evidence="6 9" id="KW-1133">Transmembrane helix</keyword>
<reference evidence="11 12" key="1">
    <citation type="submission" date="2019-02" db="EMBL/GenBank/DDBJ databases">
        <title>Deep-cultivation of Planctomycetes and their phenomic and genomic characterization uncovers novel biology.</title>
        <authorList>
            <person name="Wiegand S."/>
            <person name="Jogler M."/>
            <person name="Boedeker C."/>
            <person name="Pinto D."/>
            <person name="Vollmers J."/>
            <person name="Rivas-Marin E."/>
            <person name="Kohn T."/>
            <person name="Peeters S.H."/>
            <person name="Heuer A."/>
            <person name="Rast P."/>
            <person name="Oberbeckmann S."/>
            <person name="Bunk B."/>
            <person name="Jeske O."/>
            <person name="Meyerdierks A."/>
            <person name="Storesund J.E."/>
            <person name="Kallscheuer N."/>
            <person name="Luecker S."/>
            <person name="Lage O.M."/>
            <person name="Pohl T."/>
            <person name="Merkel B.J."/>
            <person name="Hornburger P."/>
            <person name="Mueller R.-W."/>
            <person name="Bruemmer F."/>
            <person name="Labrenz M."/>
            <person name="Spormann A.M."/>
            <person name="Op Den Camp H."/>
            <person name="Overmann J."/>
            <person name="Amann R."/>
            <person name="Jetten M.S.M."/>
            <person name="Mascher T."/>
            <person name="Medema M.H."/>
            <person name="Devos D.P."/>
            <person name="Kaster A.-K."/>
            <person name="Ovreas L."/>
            <person name="Rohde M."/>
            <person name="Galperin M.Y."/>
            <person name="Jogler C."/>
        </authorList>
    </citation>
    <scope>NUCLEOTIDE SEQUENCE [LARGE SCALE GENOMIC DNA]</scope>
    <source>
        <strain evidence="11 12">KOR34</strain>
    </source>
</reference>
<dbReference type="GO" id="GO:0008320">
    <property type="term" value="F:protein transmembrane transporter activity"/>
    <property type="evidence" value="ECO:0007669"/>
    <property type="project" value="UniProtKB-UniRule"/>
</dbReference>
<organism evidence="11 12">
    <name type="scientific">Posidoniimonas corsicana</name>
    <dbReference type="NCBI Taxonomy" id="1938618"/>
    <lineage>
        <taxon>Bacteria</taxon>
        <taxon>Pseudomonadati</taxon>
        <taxon>Planctomycetota</taxon>
        <taxon>Planctomycetia</taxon>
        <taxon>Pirellulales</taxon>
        <taxon>Lacipirellulaceae</taxon>
        <taxon>Posidoniimonas</taxon>
    </lineage>
</organism>
<dbReference type="RefSeq" id="WP_146562967.1">
    <property type="nucleotide sequence ID" value="NZ_SIHJ01000001.1"/>
</dbReference>
<dbReference type="OrthoDB" id="282899at2"/>
<name>A0A5C5VEU0_9BACT</name>
<dbReference type="PANTHER" id="PTHR42982">
    <property type="entry name" value="SEC-INDEPENDENT PROTEIN TRANSLOCASE PROTEIN TATA"/>
    <property type="match status" value="1"/>
</dbReference>
<dbReference type="InterPro" id="IPR003369">
    <property type="entry name" value="TatA/B/E"/>
</dbReference>
<keyword evidence="8 9" id="KW-0472">Membrane</keyword>
<feature type="region of interest" description="Disordered" evidence="10">
    <location>
        <begin position="59"/>
        <end position="103"/>
    </location>
</feature>
<dbReference type="Proteomes" id="UP000316714">
    <property type="component" value="Unassembled WGS sequence"/>
</dbReference>
<proteinExistence type="inferred from homology"/>
<protein>
    <recommendedName>
        <fullName evidence="9">Sec-independent protein translocase protein TatA</fullName>
    </recommendedName>
</protein>
<evidence type="ECO:0000256" key="3">
    <source>
        <dbReference type="ARBA" id="ARBA00022475"/>
    </source>
</evidence>
<keyword evidence="12" id="KW-1185">Reference proteome</keyword>
<sequence length="103" mass="11174">MEQIQLALAFIGGMGHMEMLIIGAIAVLLFGNRLPSVARSMGRSLTEFKKGMNGVTDEWNAAVNSDPTDSLVHDDRETPDSNAFSPPEPETESDSEDARHTTV</sequence>
<dbReference type="PANTHER" id="PTHR42982:SF1">
    <property type="entry name" value="SEC-INDEPENDENT PROTEIN TRANSLOCASE PROTEIN TATA"/>
    <property type="match status" value="1"/>
</dbReference>
<keyword evidence="4 9" id="KW-0812">Transmembrane</keyword>
<gene>
    <name evidence="9" type="primary">tatA</name>
    <name evidence="11" type="ORF">KOR34_11270</name>
</gene>